<dbReference type="PANTHER" id="PTHR43861">
    <property type="entry name" value="TRANS-ACONITATE 2-METHYLTRANSFERASE-RELATED"/>
    <property type="match status" value="1"/>
</dbReference>
<reference evidence="1" key="1">
    <citation type="submission" date="2022-11" db="EMBL/GenBank/DDBJ databases">
        <title>Refractory cell wall polysaccharides provide important carbon source for microbial heterotrophs in the hadal ocean.</title>
        <authorList>
            <person name="Zhu X."/>
        </authorList>
    </citation>
    <scope>NUCLEOTIDE SEQUENCE</scope>
    <source>
        <strain evidence="1">MTRN7</strain>
    </source>
</reference>
<keyword evidence="2" id="KW-1185">Reference proteome</keyword>
<protein>
    <submittedName>
        <fullName evidence="1">Class I SAM-dependent methyltransferase</fullName>
    </submittedName>
</protein>
<dbReference type="CDD" id="cd02440">
    <property type="entry name" value="AdoMet_MTases"/>
    <property type="match status" value="1"/>
</dbReference>
<evidence type="ECO:0000313" key="2">
    <source>
        <dbReference type="Proteomes" id="UP001149142"/>
    </source>
</evidence>
<keyword evidence="1" id="KW-0808">Transferase</keyword>
<dbReference type="SUPFAM" id="SSF53335">
    <property type="entry name" value="S-adenosyl-L-methionine-dependent methyltransferases"/>
    <property type="match status" value="1"/>
</dbReference>
<dbReference type="GO" id="GO:0032259">
    <property type="term" value="P:methylation"/>
    <property type="evidence" value="ECO:0007669"/>
    <property type="project" value="UniProtKB-KW"/>
</dbReference>
<accession>A0ABT4RW25</accession>
<dbReference type="Pfam" id="PF13489">
    <property type="entry name" value="Methyltransf_23"/>
    <property type="match status" value="1"/>
</dbReference>
<sequence>MKKLSLKDRFHHWRRKMRWNRQYKKGKWDYLNNDREHLRYQQIVDYINKYSLKTPTILDLGAGEAVLNTKFNPEDYTHFYNVDFSKASIQNAKAKNLSKSTSLVADIHTFNPDQTYDVIVFNEAYYYVHDMLRQDVLNRFIKKLNPNGLLIVSIYREGLDCWEVIDANPNLEKTEFNIVKTDREQTYWKVGAYRLK</sequence>
<comment type="caution">
    <text evidence="1">The sequence shown here is derived from an EMBL/GenBank/DDBJ whole genome shotgun (WGS) entry which is preliminary data.</text>
</comment>
<name>A0ABT4RW25_9FLAO</name>
<proteinExistence type="predicted"/>
<dbReference type="InterPro" id="IPR029063">
    <property type="entry name" value="SAM-dependent_MTases_sf"/>
</dbReference>
<dbReference type="Gene3D" id="3.40.50.150">
    <property type="entry name" value="Vaccinia Virus protein VP39"/>
    <property type="match status" value="1"/>
</dbReference>
<evidence type="ECO:0000313" key="1">
    <source>
        <dbReference type="EMBL" id="MDA0176032.1"/>
    </source>
</evidence>
<keyword evidence="1" id="KW-0489">Methyltransferase</keyword>
<dbReference type="EMBL" id="JAPFGC010000002">
    <property type="protein sequence ID" value="MDA0176032.1"/>
    <property type="molecule type" value="Genomic_DNA"/>
</dbReference>
<organism evidence="1 2">
    <name type="scientific">Mesoflavibacter profundi</name>
    <dbReference type="NCBI Taxonomy" id="2708110"/>
    <lineage>
        <taxon>Bacteria</taxon>
        <taxon>Pseudomonadati</taxon>
        <taxon>Bacteroidota</taxon>
        <taxon>Flavobacteriia</taxon>
        <taxon>Flavobacteriales</taxon>
        <taxon>Flavobacteriaceae</taxon>
        <taxon>Mesoflavibacter</taxon>
    </lineage>
</organism>
<dbReference type="RefSeq" id="WP_106687165.1">
    <property type="nucleotide sequence ID" value="NZ_CAXQEU010000027.1"/>
</dbReference>
<dbReference type="Proteomes" id="UP001149142">
    <property type="component" value="Unassembled WGS sequence"/>
</dbReference>
<dbReference type="GO" id="GO:0008168">
    <property type="term" value="F:methyltransferase activity"/>
    <property type="evidence" value="ECO:0007669"/>
    <property type="project" value="UniProtKB-KW"/>
</dbReference>
<gene>
    <name evidence="1" type="ORF">OOZ35_00835</name>
</gene>